<accession>A0A8H3F2F6</accession>
<evidence type="ECO:0000313" key="3">
    <source>
        <dbReference type="Proteomes" id="UP000664534"/>
    </source>
</evidence>
<reference evidence="2" key="1">
    <citation type="submission" date="2021-03" db="EMBL/GenBank/DDBJ databases">
        <authorList>
            <person name="Tagirdzhanova G."/>
        </authorList>
    </citation>
    <scope>NUCLEOTIDE SEQUENCE</scope>
</reference>
<dbReference type="Proteomes" id="UP000664534">
    <property type="component" value="Unassembled WGS sequence"/>
</dbReference>
<feature type="region of interest" description="Disordered" evidence="1">
    <location>
        <begin position="1"/>
        <end position="59"/>
    </location>
</feature>
<dbReference type="EMBL" id="CAJPDT010000019">
    <property type="protein sequence ID" value="CAF9918026.1"/>
    <property type="molecule type" value="Genomic_DNA"/>
</dbReference>
<comment type="caution">
    <text evidence="2">The sequence shown here is derived from an EMBL/GenBank/DDBJ whole genome shotgun (WGS) entry which is preliminary data.</text>
</comment>
<keyword evidence="3" id="KW-1185">Reference proteome</keyword>
<dbReference type="AlphaFoldDB" id="A0A8H3F2F6"/>
<gene>
    <name evidence="2" type="ORF">IMSHALPRED_003835</name>
</gene>
<evidence type="ECO:0000256" key="1">
    <source>
        <dbReference type="SAM" id="MobiDB-lite"/>
    </source>
</evidence>
<name>A0A8H3F2F6_9LECA</name>
<dbReference type="OrthoDB" id="5272330at2759"/>
<proteinExistence type="predicted"/>
<sequence>MVSEGQSTDIDSDMDDVRSMPGDSINNASMTEALVESRQTHCASAPPTVTAPPEDSGELPMDLPPLPPLPSLPSTFSASESVQSIFARNTDTATSFVSGDGLNVAGAWLITESLAPRSHPIGWPLHPPSASITASPPTTASPVHESFTQTINPALLEQSLQSDYNQAIGPVPENTGYDLDPFADDFSGNQTSIPMPPTSAQTFDPTSIDQATYQLNYVYNQNSAPGPHDSAQTITSMSQPFDQTMSPIAQDFGQAMSSMPQSFGQTIIPTPQTFGEATNLMPQPFDQAMSAIPQTIAQPMNPISQTFGGGAYQFPGVYGPTSTPVLQDFGQSLSSMPSSPLIDIHRISNPVPLGFSGHIVSPTPQHVGQTTSHLPYQGFRNRRSDDITTISDSEVTPGTPPTIIRRKRKRSDNMAILSDNEMDSDTPSHFEAIRRKRRLSYSLTNRSLRASTRPRVPSYLIKESEKYPGQQRAIDWTKTEAREKFQDFYRKILAQWGVKSGHEGTCVLMSEMYRALEPLELMSKFTWDNCAVPDSPCAFYSYDDYGTTVARAKAWFSEPRTGLDHDDLVGSNDCAPKGASHTCDHGQCIIHVTWEKAGINVGREKCREEARRLRSKNVEDVPEHCTNPKHDPPCLMQHIALTTFEVYCIQFAVLRQAKGLTAIPPEPRPKVIDERLAETKWTANLWRTYWVNYSDGGKRDAPTTGNFRQMENRAFG</sequence>
<evidence type="ECO:0000313" key="2">
    <source>
        <dbReference type="EMBL" id="CAF9918026.1"/>
    </source>
</evidence>
<protein>
    <submittedName>
        <fullName evidence="2">Uncharacterized protein</fullName>
    </submittedName>
</protein>
<organism evidence="2 3">
    <name type="scientific">Imshaugia aleurites</name>
    <dbReference type="NCBI Taxonomy" id="172621"/>
    <lineage>
        <taxon>Eukaryota</taxon>
        <taxon>Fungi</taxon>
        <taxon>Dikarya</taxon>
        <taxon>Ascomycota</taxon>
        <taxon>Pezizomycotina</taxon>
        <taxon>Lecanoromycetes</taxon>
        <taxon>OSLEUM clade</taxon>
        <taxon>Lecanoromycetidae</taxon>
        <taxon>Lecanorales</taxon>
        <taxon>Lecanorineae</taxon>
        <taxon>Parmeliaceae</taxon>
        <taxon>Imshaugia</taxon>
    </lineage>
</organism>